<dbReference type="GO" id="GO:0005886">
    <property type="term" value="C:plasma membrane"/>
    <property type="evidence" value="ECO:0007669"/>
    <property type="project" value="UniProtKB-SubCell"/>
</dbReference>
<dbReference type="EMBL" id="BMHP01000001">
    <property type="protein sequence ID" value="GGD57946.1"/>
    <property type="molecule type" value="Genomic_DNA"/>
</dbReference>
<name>A0A917DPM5_9BACL</name>
<evidence type="ECO:0000313" key="8">
    <source>
        <dbReference type="EMBL" id="GGD57946.1"/>
    </source>
</evidence>
<sequence length="403" mass="43237">MQSHEINSKLWTKPFIILTICSLLLFLNLQMLLAAFPAYVKSAFQADDMTVSLIISVFAGATIITRLLTTPLMRKVPRNVILYTGLAAATLFTALSVAAGSVGMLLVMRIGFGIGFGMASTIIPTLVSQIIPGKRMGEGIGYFGLSTSLAMSVGPIIGLSVMKHAGFTTLGMLGTATIVLIFPILFFSRTIPAEMSKKTAAGTAADSKQIFHVKLLIPGLLNVILAVTYGGLLSFIALFGESVHLEQVGLFFMFNALAVIIIRPVSGKIFDRFGHAAVLIPASISVVSALMVLSYTTTMPMLILSALLYGLGFGSIQPTLQAWMLRSGTSQQYGMANSMFYNTTDLGIAVGALILGAVSSMSDYAFMYRVSAGFMVLFLIIYTVVRLLTAIRYRLKPSARQTT</sequence>
<dbReference type="SUPFAM" id="SSF103473">
    <property type="entry name" value="MFS general substrate transporter"/>
    <property type="match status" value="1"/>
</dbReference>
<feature type="transmembrane region" description="Helical" evidence="6">
    <location>
        <begin position="372"/>
        <end position="391"/>
    </location>
</feature>
<keyword evidence="3 6" id="KW-0812">Transmembrane</keyword>
<dbReference type="PANTHER" id="PTHR23531">
    <property type="entry name" value="QUINOLENE RESISTANCE PROTEIN NORA"/>
    <property type="match status" value="1"/>
</dbReference>
<evidence type="ECO:0000256" key="6">
    <source>
        <dbReference type="SAM" id="Phobius"/>
    </source>
</evidence>
<comment type="caution">
    <text evidence="8">The sequence shown here is derived from an EMBL/GenBank/DDBJ whole genome shotgun (WGS) entry which is preliminary data.</text>
</comment>
<evidence type="ECO:0000313" key="9">
    <source>
        <dbReference type="Proteomes" id="UP000612456"/>
    </source>
</evidence>
<evidence type="ECO:0000256" key="4">
    <source>
        <dbReference type="ARBA" id="ARBA00022989"/>
    </source>
</evidence>
<dbReference type="InterPro" id="IPR020846">
    <property type="entry name" value="MFS_dom"/>
</dbReference>
<evidence type="ECO:0000256" key="2">
    <source>
        <dbReference type="ARBA" id="ARBA00022448"/>
    </source>
</evidence>
<keyword evidence="5 6" id="KW-0472">Membrane</keyword>
<dbReference type="CDD" id="cd17489">
    <property type="entry name" value="MFS_YfcJ_like"/>
    <property type="match status" value="1"/>
</dbReference>
<dbReference type="Proteomes" id="UP000612456">
    <property type="component" value="Unassembled WGS sequence"/>
</dbReference>
<feature type="transmembrane region" description="Helical" evidence="6">
    <location>
        <begin position="80"/>
        <end position="100"/>
    </location>
</feature>
<gene>
    <name evidence="8" type="ORF">GCM10010911_14680</name>
</gene>
<dbReference type="PANTHER" id="PTHR23531:SF2">
    <property type="entry name" value="PERMEASE"/>
    <property type="match status" value="1"/>
</dbReference>
<evidence type="ECO:0000259" key="7">
    <source>
        <dbReference type="PROSITE" id="PS50850"/>
    </source>
</evidence>
<feature type="transmembrane region" description="Helical" evidence="6">
    <location>
        <begin position="106"/>
        <end position="127"/>
    </location>
</feature>
<keyword evidence="4 6" id="KW-1133">Transmembrane helix</keyword>
<dbReference type="InterPro" id="IPR036259">
    <property type="entry name" value="MFS_trans_sf"/>
</dbReference>
<feature type="transmembrane region" description="Helical" evidence="6">
    <location>
        <begin position="245"/>
        <end position="265"/>
    </location>
</feature>
<feature type="transmembrane region" description="Helical" evidence="6">
    <location>
        <begin position="15"/>
        <end position="39"/>
    </location>
</feature>
<protein>
    <recommendedName>
        <fullName evidence="7">Major facilitator superfamily (MFS) profile domain-containing protein</fullName>
    </recommendedName>
</protein>
<keyword evidence="9" id="KW-1185">Reference proteome</keyword>
<feature type="transmembrane region" description="Helical" evidence="6">
    <location>
        <begin position="346"/>
        <end position="366"/>
    </location>
</feature>
<reference evidence="8" key="1">
    <citation type="journal article" date="2014" name="Int. J. Syst. Evol. Microbiol.">
        <title>Complete genome sequence of Corynebacterium casei LMG S-19264T (=DSM 44701T), isolated from a smear-ripened cheese.</title>
        <authorList>
            <consortium name="US DOE Joint Genome Institute (JGI-PGF)"/>
            <person name="Walter F."/>
            <person name="Albersmeier A."/>
            <person name="Kalinowski J."/>
            <person name="Ruckert C."/>
        </authorList>
    </citation>
    <scope>NUCLEOTIDE SEQUENCE</scope>
    <source>
        <strain evidence="8">CGMCC 1.15178</strain>
    </source>
</reference>
<evidence type="ECO:0000256" key="5">
    <source>
        <dbReference type="ARBA" id="ARBA00023136"/>
    </source>
</evidence>
<evidence type="ECO:0000256" key="1">
    <source>
        <dbReference type="ARBA" id="ARBA00004651"/>
    </source>
</evidence>
<reference evidence="8" key="2">
    <citation type="submission" date="2020-09" db="EMBL/GenBank/DDBJ databases">
        <authorList>
            <person name="Sun Q."/>
            <person name="Zhou Y."/>
        </authorList>
    </citation>
    <scope>NUCLEOTIDE SEQUENCE</scope>
    <source>
        <strain evidence="8">CGMCC 1.15178</strain>
    </source>
</reference>
<keyword evidence="2" id="KW-0813">Transport</keyword>
<organism evidence="8 9">
    <name type="scientific">Paenibacillus nasutitermitis</name>
    <dbReference type="NCBI Taxonomy" id="1652958"/>
    <lineage>
        <taxon>Bacteria</taxon>
        <taxon>Bacillati</taxon>
        <taxon>Bacillota</taxon>
        <taxon>Bacilli</taxon>
        <taxon>Bacillales</taxon>
        <taxon>Paenibacillaceae</taxon>
        <taxon>Paenibacillus</taxon>
    </lineage>
</organism>
<feature type="transmembrane region" description="Helical" evidence="6">
    <location>
        <begin position="277"/>
        <end position="296"/>
    </location>
</feature>
<dbReference type="InterPro" id="IPR052714">
    <property type="entry name" value="MFS_Exporter"/>
</dbReference>
<evidence type="ECO:0000256" key="3">
    <source>
        <dbReference type="ARBA" id="ARBA00022692"/>
    </source>
</evidence>
<feature type="transmembrane region" description="Helical" evidence="6">
    <location>
        <begin position="215"/>
        <end position="239"/>
    </location>
</feature>
<dbReference type="InterPro" id="IPR011701">
    <property type="entry name" value="MFS"/>
</dbReference>
<feature type="transmembrane region" description="Helical" evidence="6">
    <location>
        <begin position="167"/>
        <end position="188"/>
    </location>
</feature>
<dbReference type="RefSeq" id="WP_188990529.1">
    <property type="nucleotide sequence ID" value="NZ_BMHP01000001.1"/>
</dbReference>
<feature type="domain" description="Major facilitator superfamily (MFS) profile" evidence="7">
    <location>
        <begin position="14"/>
        <end position="400"/>
    </location>
</feature>
<comment type="subcellular location">
    <subcellularLocation>
        <location evidence="1">Cell membrane</location>
        <topology evidence="1">Multi-pass membrane protein</topology>
    </subcellularLocation>
</comment>
<feature type="transmembrane region" description="Helical" evidence="6">
    <location>
        <begin position="302"/>
        <end position="325"/>
    </location>
</feature>
<proteinExistence type="predicted"/>
<feature type="transmembrane region" description="Helical" evidence="6">
    <location>
        <begin position="51"/>
        <end position="68"/>
    </location>
</feature>
<dbReference type="Pfam" id="PF07690">
    <property type="entry name" value="MFS_1"/>
    <property type="match status" value="1"/>
</dbReference>
<dbReference type="GO" id="GO:0022857">
    <property type="term" value="F:transmembrane transporter activity"/>
    <property type="evidence" value="ECO:0007669"/>
    <property type="project" value="InterPro"/>
</dbReference>
<dbReference type="PROSITE" id="PS50850">
    <property type="entry name" value="MFS"/>
    <property type="match status" value="1"/>
</dbReference>
<feature type="transmembrane region" description="Helical" evidence="6">
    <location>
        <begin position="139"/>
        <end position="161"/>
    </location>
</feature>
<dbReference type="AlphaFoldDB" id="A0A917DPM5"/>
<dbReference type="Gene3D" id="1.20.1250.20">
    <property type="entry name" value="MFS general substrate transporter like domains"/>
    <property type="match status" value="1"/>
</dbReference>
<accession>A0A917DPM5</accession>